<sequence length="44" mass="4549">MFPVSCLFPSAAITGPAVSSSLHESCFGPFYQPLSASGLQPECS</sequence>
<name>A0A0E9PMY6_ANGAN</name>
<organism evidence="1">
    <name type="scientific">Anguilla anguilla</name>
    <name type="common">European freshwater eel</name>
    <name type="synonym">Muraena anguilla</name>
    <dbReference type="NCBI Taxonomy" id="7936"/>
    <lineage>
        <taxon>Eukaryota</taxon>
        <taxon>Metazoa</taxon>
        <taxon>Chordata</taxon>
        <taxon>Craniata</taxon>
        <taxon>Vertebrata</taxon>
        <taxon>Euteleostomi</taxon>
        <taxon>Actinopterygii</taxon>
        <taxon>Neopterygii</taxon>
        <taxon>Teleostei</taxon>
        <taxon>Anguilliformes</taxon>
        <taxon>Anguillidae</taxon>
        <taxon>Anguilla</taxon>
    </lineage>
</organism>
<evidence type="ECO:0000313" key="1">
    <source>
        <dbReference type="EMBL" id="JAH05849.1"/>
    </source>
</evidence>
<accession>A0A0E9PMY6</accession>
<proteinExistence type="predicted"/>
<reference evidence="1" key="2">
    <citation type="journal article" date="2015" name="Fish Shellfish Immunol.">
        <title>Early steps in the European eel (Anguilla anguilla)-Vibrio vulnificus interaction in the gills: Role of the RtxA13 toxin.</title>
        <authorList>
            <person name="Callol A."/>
            <person name="Pajuelo D."/>
            <person name="Ebbesson L."/>
            <person name="Teles M."/>
            <person name="MacKenzie S."/>
            <person name="Amaro C."/>
        </authorList>
    </citation>
    <scope>NUCLEOTIDE SEQUENCE</scope>
</reference>
<reference evidence="1" key="1">
    <citation type="submission" date="2014-11" db="EMBL/GenBank/DDBJ databases">
        <authorList>
            <person name="Amaro Gonzalez C."/>
        </authorList>
    </citation>
    <scope>NUCLEOTIDE SEQUENCE</scope>
</reference>
<dbReference type="EMBL" id="GBXM01102728">
    <property type="protein sequence ID" value="JAH05849.1"/>
    <property type="molecule type" value="Transcribed_RNA"/>
</dbReference>
<dbReference type="AlphaFoldDB" id="A0A0E9PMY6"/>
<protein>
    <submittedName>
        <fullName evidence="1">Uncharacterized protein</fullName>
    </submittedName>
</protein>